<dbReference type="AlphaFoldDB" id="A0A164LBU6"/>
<reference evidence="2 3" key="1">
    <citation type="submission" date="2015-09" db="EMBL/GenBank/DDBJ databases">
        <title>Bacillus cereus food isolates.</title>
        <authorList>
            <person name="Boekhorst J."/>
        </authorList>
    </citation>
    <scope>NUCLEOTIDE SEQUENCE [LARGE SCALE GENOMIC DNA]</scope>
    <source>
        <strain evidence="2 3">B4088</strain>
    </source>
</reference>
<dbReference type="Gene3D" id="1.25.40.10">
    <property type="entry name" value="Tetratricopeptide repeat domain"/>
    <property type="match status" value="1"/>
</dbReference>
<evidence type="ECO:0000313" key="2">
    <source>
        <dbReference type="EMBL" id="KZD55646.1"/>
    </source>
</evidence>
<proteinExistence type="predicted"/>
<dbReference type="SUPFAM" id="SSF50447">
    <property type="entry name" value="Translation proteins"/>
    <property type="match status" value="1"/>
</dbReference>
<dbReference type="Gene3D" id="2.40.30.10">
    <property type="entry name" value="Translation factors"/>
    <property type="match status" value="1"/>
</dbReference>
<organism evidence="2 3">
    <name type="scientific">Bacillus cereus</name>
    <dbReference type="NCBI Taxonomy" id="1396"/>
    <lineage>
        <taxon>Bacteria</taxon>
        <taxon>Bacillati</taxon>
        <taxon>Bacillota</taxon>
        <taxon>Bacilli</taxon>
        <taxon>Bacillales</taxon>
        <taxon>Bacillaceae</taxon>
        <taxon>Bacillus</taxon>
        <taxon>Bacillus cereus group</taxon>
    </lineage>
</organism>
<accession>A0A164LBU6</accession>
<sequence>MDNNGYVYILINPAMAEMVKVGMTTRDPEDRVEELSSATGVPNQFILVYKEHFNDCVLAEKMVHEILEGKGYRVAQNREFFSVPIPEAINVVQEVKKYLLENKTENSDVTNTSVAAAPPNDIEELIIGLLQTAKDHYYGTDDTLQDYKEATKIFKKASKLGSGEAYRFLGDMILDLDDTYWYYGMTFSKRNRSPKVIEKALDCYKQGEKNGDRICLARMGNIYSASSSEDGASYHLQNSMKCWGMYIEKIKNDGAEALDVYNILRFLTYLNKELRDRESYKRDSIFEWVQERLLNILEFVVLEYYSDSKQILDEFEQLKSLVKTLENPKVADLYMIVTGSFPNSQVILGEIVSGAIYVGDRIEIFNGGVDWDGEIKTIKSIEKLVEIDTVDCDYAEAGELVHIKLSDTTFDEYEVLSYFSDVYMKGTKRFINK</sequence>
<dbReference type="SMART" id="SM00974">
    <property type="entry name" value="T5orf172"/>
    <property type="match status" value="1"/>
</dbReference>
<dbReference type="Proteomes" id="UP000076482">
    <property type="component" value="Unassembled WGS sequence"/>
</dbReference>
<dbReference type="PATRIC" id="fig|1396.535.peg.5954"/>
<feature type="domain" description="Bacteriophage T5 Orf172 DNA-binding" evidence="1">
    <location>
        <begin position="13"/>
        <end position="95"/>
    </location>
</feature>
<dbReference type="InterPro" id="IPR011990">
    <property type="entry name" value="TPR-like_helical_dom_sf"/>
</dbReference>
<dbReference type="RefSeq" id="WP_063262909.1">
    <property type="nucleotide sequence ID" value="NZ_LJKE01000104.1"/>
</dbReference>
<protein>
    <recommendedName>
        <fullName evidence="1">Bacteriophage T5 Orf172 DNA-binding domain-containing protein</fullName>
    </recommendedName>
</protein>
<dbReference type="InterPro" id="IPR009000">
    <property type="entry name" value="Transl_B-barrel_sf"/>
</dbReference>
<dbReference type="InterPro" id="IPR018306">
    <property type="entry name" value="Phage_T5_Orf172_DNA-bd"/>
</dbReference>
<dbReference type="Pfam" id="PF10544">
    <property type="entry name" value="T5orf172"/>
    <property type="match status" value="1"/>
</dbReference>
<evidence type="ECO:0000259" key="1">
    <source>
        <dbReference type="SMART" id="SM00974"/>
    </source>
</evidence>
<comment type="caution">
    <text evidence="2">The sequence shown here is derived from an EMBL/GenBank/DDBJ whole genome shotgun (WGS) entry which is preliminary data.</text>
</comment>
<evidence type="ECO:0000313" key="3">
    <source>
        <dbReference type="Proteomes" id="UP000076482"/>
    </source>
</evidence>
<dbReference type="EMBL" id="LJKE01000104">
    <property type="protein sequence ID" value="KZD55646.1"/>
    <property type="molecule type" value="Genomic_DNA"/>
</dbReference>
<name>A0A164LBU6_BACCE</name>
<gene>
    <name evidence="2" type="ORF">B4088_5391</name>
</gene>
<dbReference type="SUPFAM" id="SSF81901">
    <property type="entry name" value="HCP-like"/>
    <property type="match status" value="1"/>
</dbReference>